<dbReference type="AlphaFoldDB" id="A0A5Q4C0G7"/>
<sequence length="326" mass="36543">MSLKRKIDMDEILTSRSVEFIVGPKGTMYTVHSSSLTALSQPLKEIVGLSRRRKGDETVDWTHVEQSTFINLMEYAYSRDYTIADPSKKKTWGKNSAEFRESGSFLFSFDSDDGESLSDDEAFVPAQPITTADAEDKPETITNEAEKADSLYSWILEVSKSPNSRQHWSAQYRFCLENFTIDTTVKAPTDAWLKSNQLQHDSGYQTVLKTHLNLYFLADVHEITERKELCLDRIRLTLLHAPKTDEVASSLLDAIDVVYANTDIGNPLRSLLVKYCATDMEWMMGGGGVAKITPVIRDVPSFAADLLLEIPHAYWKEVGDGGGAPL</sequence>
<dbReference type="PANTHER" id="PTHR47843">
    <property type="entry name" value="BTB DOMAIN-CONTAINING PROTEIN-RELATED"/>
    <property type="match status" value="1"/>
</dbReference>
<evidence type="ECO:0000313" key="2">
    <source>
        <dbReference type="Proteomes" id="UP000326340"/>
    </source>
</evidence>
<comment type="caution">
    <text evidence="1">The sequence shown here is derived from an EMBL/GenBank/DDBJ whole genome shotgun (WGS) entry which is preliminary data.</text>
</comment>
<accession>A0A5Q4C0G7</accession>
<keyword evidence="2" id="KW-1185">Reference proteome</keyword>
<protein>
    <recommendedName>
        <fullName evidence="3">BTB domain-containing protein</fullName>
    </recommendedName>
</protein>
<proteinExistence type="predicted"/>
<reference evidence="1 2" key="1">
    <citation type="journal article" date="2019" name="Sci. Rep.">
        <title>Colletotrichum shisoi sp. nov., an anthracnose pathogen of Perilla frutescens in Japan: molecular phylogenetic, morphological and genomic evidence.</title>
        <authorList>
            <person name="Gan P."/>
            <person name="Tsushima A."/>
            <person name="Hiroyama R."/>
            <person name="Narusaka M."/>
            <person name="Takano Y."/>
            <person name="Narusaka Y."/>
            <person name="Kawaradani M."/>
            <person name="Damm U."/>
            <person name="Shirasu K."/>
        </authorList>
    </citation>
    <scope>NUCLEOTIDE SEQUENCE [LARGE SCALE GENOMIC DNA]</scope>
    <source>
        <strain evidence="1 2">PG-2018a</strain>
    </source>
</reference>
<evidence type="ECO:0008006" key="3">
    <source>
        <dbReference type="Google" id="ProtNLM"/>
    </source>
</evidence>
<dbReference type="OrthoDB" id="9997739at2759"/>
<dbReference type="Proteomes" id="UP000326340">
    <property type="component" value="Unassembled WGS sequence"/>
</dbReference>
<organism evidence="1 2">
    <name type="scientific">Colletotrichum shisoi</name>
    <dbReference type="NCBI Taxonomy" id="2078593"/>
    <lineage>
        <taxon>Eukaryota</taxon>
        <taxon>Fungi</taxon>
        <taxon>Dikarya</taxon>
        <taxon>Ascomycota</taxon>
        <taxon>Pezizomycotina</taxon>
        <taxon>Sordariomycetes</taxon>
        <taxon>Hypocreomycetidae</taxon>
        <taxon>Glomerellales</taxon>
        <taxon>Glomerellaceae</taxon>
        <taxon>Colletotrichum</taxon>
        <taxon>Colletotrichum destructivum species complex</taxon>
    </lineage>
</organism>
<evidence type="ECO:0000313" key="1">
    <source>
        <dbReference type="EMBL" id="TQN72034.1"/>
    </source>
</evidence>
<name>A0A5Q4C0G7_9PEZI</name>
<gene>
    <name evidence="1" type="ORF">CSHISOI_03488</name>
</gene>
<dbReference type="EMBL" id="PUHP01000209">
    <property type="protein sequence ID" value="TQN72034.1"/>
    <property type="molecule type" value="Genomic_DNA"/>
</dbReference>